<evidence type="ECO:0000313" key="1">
    <source>
        <dbReference type="EMBL" id="GEU82282.1"/>
    </source>
</evidence>
<accession>A0A6L2NB06</accession>
<dbReference type="GO" id="GO:0016301">
    <property type="term" value="F:kinase activity"/>
    <property type="evidence" value="ECO:0007669"/>
    <property type="project" value="UniProtKB-KW"/>
</dbReference>
<name>A0A6L2NB06_TANCI</name>
<organism evidence="1">
    <name type="scientific">Tanacetum cinerariifolium</name>
    <name type="common">Dalmatian daisy</name>
    <name type="synonym">Chrysanthemum cinerariifolium</name>
    <dbReference type="NCBI Taxonomy" id="118510"/>
    <lineage>
        <taxon>Eukaryota</taxon>
        <taxon>Viridiplantae</taxon>
        <taxon>Streptophyta</taxon>
        <taxon>Embryophyta</taxon>
        <taxon>Tracheophyta</taxon>
        <taxon>Spermatophyta</taxon>
        <taxon>Magnoliopsida</taxon>
        <taxon>eudicotyledons</taxon>
        <taxon>Gunneridae</taxon>
        <taxon>Pentapetalae</taxon>
        <taxon>asterids</taxon>
        <taxon>campanulids</taxon>
        <taxon>Asterales</taxon>
        <taxon>Asteraceae</taxon>
        <taxon>Asteroideae</taxon>
        <taxon>Anthemideae</taxon>
        <taxon>Anthemidinae</taxon>
        <taxon>Tanacetum</taxon>
    </lineage>
</organism>
<proteinExistence type="predicted"/>
<comment type="caution">
    <text evidence="1">The sequence shown here is derived from an EMBL/GenBank/DDBJ whole genome shotgun (WGS) entry which is preliminary data.</text>
</comment>
<keyword evidence="1" id="KW-0418">Kinase</keyword>
<dbReference type="EMBL" id="BKCJ010008450">
    <property type="protein sequence ID" value="GEU82282.1"/>
    <property type="molecule type" value="Genomic_DNA"/>
</dbReference>
<dbReference type="AlphaFoldDB" id="A0A6L2NB06"/>
<protein>
    <submittedName>
        <fullName evidence="1">Hybrid signal transduction histidine kinase M</fullName>
    </submittedName>
</protein>
<keyword evidence="1" id="KW-0808">Transferase</keyword>
<sequence length="130" mass="14768">MTGSETIPVILLSDKLSIVTQHHLLTRVPVKLDLENWNNASWVYLFENLCKGYEVLKYIKGSSDDATTSTTTPLTPEELKVDTVVLSWIFTTLSDTFQARLVVEHPQSAKKAWDLIIEIFNDNKRLAPLH</sequence>
<gene>
    <name evidence="1" type="ORF">Tci_054260</name>
</gene>
<reference evidence="1" key="1">
    <citation type="journal article" date="2019" name="Sci. Rep.">
        <title>Draft genome of Tanacetum cinerariifolium, the natural source of mosquito coil.</title>
        <authorList>
            <person name="Yamashiro T."/>
            <person name="Shiraishi A."/>
            <person name="Satake H."/>
            <person name="Nakayama K."/>
        </authorList>
    </citation>
    <scope>NUCLEOTIDE SEQUENCE</scope>
</reference>